<sequence length="303" mass="33595">MLETKEDLKTDNEGSFMEILDRKDLAVPALQWTLTCFTIFYLVMGIAMVCGALWGILELQKYVDLPSDMSGNAPYLLMGLGVFTLIISSFAFSCIYREQTLLIYIYAGCLACVFVINIGLMVSVVCYKNALYKGLFDGLTRTIHNYNPDTTNFDFAQSTFQCCGVTNYTDWIKSSPTKVIPTSCCVDPTNCVTANYGDVYTKFQCCGVTNYTDWIKSSPTKVIPTSCCVDPTNCVTANYGDVYTKGCYALIKEYIERNMPTITVATGGLSTMPVIGSQIAFALAQYTSHSKMYTDAQYAAYFT</sequence>
<name>A0A194QSB2_PAPMA</name>
<comment type="caution">
    <text evidence="7">Lacks conserved residue(s) required for the propagation of feature annotation.</text>
</comment>
<dbReference type="Proteomes" id="UP000053240">
    <property type="component" value="Unassembled WGS sequence"/>
</dbReference>
<feature type="transmembrane region" description="Helical" evidence="7">
    <location>
        <begin position="32"/>
        <end position="56"/>
    </location>
</feature>
<dbReference type="PANTHER" id="PTHR19282:SF544">
    <property type="entry name" value="TETRASPANIN"/>
    <property type="match status" value="1"/>
</dbReference>
<dbReference type="InterPro" id="IPR000301">
    <property type="entry name" value="Tetraspanin_animals"/>
</dbReference>
<keyword evidence="5 7" id="KW-0472">Membrane</keyword>
<dbReference type="Gene3D" id="1.10.1450.10">
    <property type="entry name" value="Tetraspanin"/>
    <property type="match status" value="2"/>
</dbReference>
<dbReference type="AlphaFoldDB" id="A0A194QSB2"/>
<comment type="subcellular location">
    <subcellularLocation>
        <location evidence="1 7">Membrane</location>
        <topology evidence="1 7">Multi-pass membrane protein</topology>
    </subcellularLocation>
</comment>
<comment type="similarity">
    <text evidence="2 7">Belongs to the tetraspanin (TM4SF) family.</text>
</comment>
<proteinExistence type="inferred from homology"/>
<organism evidence="8 9">
    <name type="scientific">Papilio machaon</name>
    <name type="common">Old World swallowtail butterfly</name>
    <dbReference type="NCBI Taxonomy" id="76193"/>
    <lineage>
        <taxon>Eukaryota</taxon>
        <taxon>Metazoa</taxon>
        <taxon>Ecdysozoa</taxon>
        <taxon>Arthropoda</taxon>
        <taxon>Hexapoda</taxon>
        <taxon>Insecta</taxon>
        <taxon>Pterygota</taxon>
        <taxon>Neoptera</taxon>
        <taxon>Endopterygota</taxon>
        <taxon>Lepidoptera</taxon>
        <taxon>Glossata</taxon>
        <taxon>Ditrysia</taxon>
        <taxon>Papilionoidea</taxon>
        <taxon>Papilionidae</taxon>
        <taxon>Papilioninae</taxon>
        <taxon>Papilio</taxon>
    </lineage>
</organism>
<dbReference type="GO" id="GO:0005886">
    <property type="term" value="C:plasma membrane"/>
    <property type="evidence" value="ECO:0007669"/>
    <property type="project" value="TreeGrafter"/>
</dbReference>
<reference evidence="8 9" key="1">
    <citation type="journal article" date="2015" name="Nat. Commun.">
        <title>Outbred genome sequencing and CRISPR/Cas9 gene editing in butterflies.</title>
        <authorList>
            <person name="Li X."/>
            <person name="Fan D."/>
            <person name="Zhang W."/>
            <person name="Liu G."/>
            <person name="Zhang L."/>
            <person name="Zhao L."/>
            <person name="Fang X."/>
            <person name="Chen L."/>
            <person name="Dong Y."/>
            <person name="Chen Y."/>
            <person name="Ding Y."/>
            <person name="Zhao R."/>
            <person name="Feng M."/>
            <person name="Zhu Y."/>
            <person name="Feng Y."/>
            <person name="Jiang X."/>
            <person name="Zhu D."/>
            <person name="Xiang H."/>
            <person name="Feng X."/>
            <person name="Li S."/>
            <person name="Wang J."/>
            <person name="Zhang G."/>
            <person name="Kronforst M.R."/>
            <person name="Wang W."/>
        </authorList>
    </citation>
    <scope>NUCLEOTIDE SEQUENCE [LARGE SCALE GENOMIC DNA]</scope>
    <source>
        <strain evidence="8">Ya'a_city_454_Pm</strain>
        <tissue evidence="8">Whole body</tissue>
    </source>
</reference>
<dbReference type="EMBL" id="KQ461196">
    <property type="protein sequence ID" value="KPJ06431.1"/>
    <property type="molecule type" value="Genomic_DNA"/>
</dbReference>
<dbReference type="InParanoid" id="A0A194QSB2"/>
<dbReference type="STRING" id="76193.A0A194QSB2"/>
<dbReference type="InterPro" id="IPR018499">
    <property type="entry name" value="Tetraspanin/Peripherin"/>
</dbReference>
<evidence type="ECO:0000256" key="6">
    <source>
        <dbReference type="PIRSR" id="PIRSR002419-1"/>
    </source>
</evidence>
<dbReference type="Pfam" id="PF00335">
    <property type="entry name" value="Tetraspanin"/>
    <property type="match status" value="2"/>
</dbReference>
<evidence type="ECO:0000256" key="2">
    <source>
        <dbReference type="ARBA" id="ARBA00006840"/>
    </source>
</evidence>
<dbReference type="PANTHER" id="PTHR19282">
    <property type="entry name" value="TETRASPANIN"/>
    <property type="match status" value="1"/>
</dbReference>
<evidence type="ECO:0000256" key="5">
    <source>
        <dbReference type="ARBA" id="ARBA00023136"/>
    </source>
</evidence>
<evidence type="ECO:0000313" key="9">
    <source>
        <dbReference type="Proteomes" id="UP000053240"/>
    </source>
</evidence>
<evidence type="ECO:0000256" key="7">
    <source>
        <dbReference type="RuleBase" id="RU361218"/>
    </source>
</evidence>
<feature type="disulfide bond" evidence="6">
    <location>
        <begin position="163"/>
        <end position="184"/>
    </location>
</feature>
<keyword evidence="3 7" id="KW-0812">Transmembrane</keyword>
<evidence type="ECO:0000256" key="4">
    <source>
        <dbReference type="ARBA" id="ARBA00022989"/>
    </source>
</evidence>
<keyword evidence="9" id="KW-1185">Reference proteome</keyword>
<gene>
    <name evidence="8" type="ORF">RR48_14170</name>
</gene>
<dbReference type="InterPro" id="IPR008952">
    <property type="entry name" value="Tetraspanin_EC2_sf"/>
</dbReference>
<evidence type="ECO:0000256" key="1">
    <source>
        <dbReference type="ARBA" id="ARBA00004141"/>
    </source>
</evidence>
<keyword evidence="4 7" id="KW-1133">Transmembrane helix</keyword>
<accession>A0A194QSB2</accession>
<feature type="transmembrane region" description="Helical" evidence="7">
    <location>
        <begin position="76"/>
        <end position="96"/>
    </location>
</feature>
<evidence type="ECO:0000256" key="3">
    <source>
        <dbReference type="ARBA" id="ARBA00022692"/>
    </source>
</evidence>
<feature type="transmembrane region" description="Helical" evidence="7">
    <location>
        <begin position="103"/>
        <end position="125"/>
    </location>
</feature>
<evidence type="ECO:0000313" key="8">
    <source>
        <dbReference type="EMBL" id="KPJ06431.1"/>
    </source>
</evidence>
<keyword evidence="6" id="KW-1015">Disulfide bond</keyword>
<dbReference type="PIRSF" id="PIRSF002419">
    <property type="entry name" value="Tetraspanin"/>
    <property type="match status" value="1"/>
</dbReference>
<protein>
    <recommendedName>
        <fullName evidence="7">Tetraspanin</fullName>
    </recommendedName>
</protein>
<dbReference type="SUPFAM" id="SSF48652">
    <property type="entry name" value="Tetraspanin"/>
    <property type="match status" value="2"/>
</dbReference>